<dbReference type="PRINTS" id="PR00382">
    <property type="entry name" value="LIPIDTRNSFER"/>
</dbReference>
<name>I3T0X8_LOTJA</name>
<dbReference type="Gene3D" id="1.10.110.10">
    <property type="entry name" value="Plant lipid-transfer and hydrophobic proteins"/>
    <property type="match status" value="1"/>
</dbReference>
<dbReference type="InterPro" id="IPR000528">
    <property type="entry name" value="Plant_nsLTP"/>
</dbReference>
<organism evidence="8">
    <name type="scientific">Lotus japonicus</name>
    <name type="common">Lotus corniculatus var. japonicus</name>
    <dbReference type="NCBI Taxonomy" id="34305"/>
    <lineage>
        <taxon>Eukaryota</taxon>
        <taxon>Viridiplantae</taxon>
        <taxon>Streptophyta</taxon>
        <taxon>Embryophyta</taxon>
        <taxon>Tracheophyta</taxon>
        <taxon>Spermatophyta</taxon>
        <taxon>Magnoliopsida</taxon>
        <taxon>eudicotyledons</taxon>
        <taxon>Gunneridae</taxon>
        <taxon>Pentapetalae</taxon>
        <taxon>rosids</taxon>
        <taxon>fabids</taxon>
        <taxon>Fabales</taxon>
        <taxon>Fabaceae</taxon>
        <taxon>Papilionoideae</taxon>
        <taxon>50 kb inversion clade</taxon>
        <taxon>NPAAA clade</taxon>
        <taxon>Hologalegina</taxon>
        <taxon>robinioid clade</taxon>
        <taxon>Loteae</taxon>
        <taxon>Lotus</taxon>
    </lineage>
</organism>
<keyword evidence="5" id="KW-0446">Lipid-binding</keyword>
<keyword evidence="2 5" id="KW-0813">Transport</keyword>
<evidence type="ECO:0000256" key="3">
    <source>
        <dbReference type="ARBA" id="ARBA00022729"/>
    </source>
</evidence>
<dbReference type="SUPFAM" id="SSF47699">
    <property type="entry name" value="Bifunctional inhibitor/lipid-transfer protein/seed storage 2S albumin"/>
    <property type="match status" value="1"/>
</dbReference>
<comment type="function">
    <text evidence="5">Plant non-specific lipid-transfer proteins transfer phospholipids as well as galactolipids across membranes. May play a role in wax or cutin deposition in the cell walls of expanding epidermal cells and certain secretory tissues.</text>
</comment>
<accession>I3T0X8</accession>
<dbReference type="PROSITE" id="PS00597">
    <property type="entry name" value="PLANT_LTP"/>
    <property type="match status" value="1"/>
</dbReference>
<dbReference type="InterPro" id="IPR016140">
    <property type="entry name" value="Bifunc_inhib/LTP/seed_store"/>
</dbReference>
<evidence type="ECO:0000256" key="1">
    <source>
        <dbReference type="ARBA" id="ARBA00009748"/>
    </source>
</evidence>
<dbReference type="OrthoDB" id="1890443at2759"/>
<comment type="similarity">
    <text evidence="1 5">Belongs to the plant LTP family.</text>
</comment>
<dbReference type="EMBL" id="BT146376">
    <property type="protein sequence ID" value="AFK46170.1"/>
    <property type="molecule type" value="mRNA"/>
</dbReference>
<dbReference type="CDD" id="cd01960">
    <property type="entry name" value="nsLTP1"/>
    <property type="match status" value="1"/>
</dbReference>
<reference evidence="8" key="1">
    <citation type="submission" date="2012-05" db="EMBL/GenBank/DDBJ databases">
        <authorList>
            <person name="Krishnakumar V."/>
            <person name="Cheung F."/>
            <person name="Xiao Y."/>
            <person name="Chan A."/>
            <person name="Moskal W.A."/>
            <person name="Town C.D."/>
        </authorList>
    </citation>
    <scope>NUCLEOTIDE SEQUENCE</scope>
</reference>
<feature type="domain" description="Bifunctional inhibitor/plant lipid transfer protein/seed storage helical" evidence="7">
    <location>
        <begin position="30"/>
        <end position="114"/>
    </location>
</feature>
<dbReference type="GeneID" id="130749566"/>
<dbReference type="RefSeq" id="XP_057458923.1">
    <property type="nucleotide sequence ID" value="XM_057602940.1"/>
</dbReference>
<evidence type="ECO:0000256" key="4">
    <source>
        <dbReference type="ARBA" id="ARBA00023157"/>
    </source>
</evidence>
<dbReference type="KEGG" id="lja:130749566"/>
<sequence>MATSVKFSCMVVAICMALVAAPMAEAAISCGSVIGALTPCMPYLTGGPAPSPQCCAGVKNLNAAASTTPDRKTACGCLKNAAGSMPNLNAGNAAALPGKCGVNIPYKISTSTNCNTIKA</sequence>
<keyword evidence="4" id="KW-1015">Disulfide bond</keyword>
<proteinExistence type="evidence at transcript level"/>
<protein>
    <recommendedName>
        <fullName evidence="5">Non-specific lipid-transfer protein</fullName>
    </recommendedName>
</protein>
<dbReference type="Pfam" id="PF00234">
    <property type="entry name" value="Tryp_alpha_amyl"/>
    <property type="match status" value="1"/>
</dbReference>
<evidence type="ECO:0000256" key="5">
    <source>
        <dbReference type="RuleBase" id="RU000628"/>
    </source>
</evidence>
<dbReference type="GO" id="GO:0008289">
    <property type="term" value="F:lipid binding"/>
    <property type="evidence" value="ECO:0007669"/>
    <property type="project" value="UniProtKB-KW"/>
</dbReference>
<feature type="chain" id="PRO_5003679917" description="Non-specific lipid-transfer protein" evidence="6">
    <location>
        <begin position="27"/>
        <end position="119"/>
    </location>
</feature>
<evidence type="ECO:0000313" key="8">
    <source>
        <dbReference type="EMBL" id="AFK46170.1"/>
    </source>
</evidence>
<dbReference type="GO" id="GO:0006869">
    <property type="term" value="P:lipid transport"/>
    <property type="evidence" value="ECO:0007669"/>
    <property type="project" value="InterPro"/>
</dbReference>
<dbReference type="FunFam" id="1.10.110.10:FF:000002">
    <property type="entry name" value="Non-specific lipid-transfer protein"/>
    <property type="match status" value="1"/>
</dbReference>
<evidence type="ECO:0000256" key="6">
    <source>
        <dbReference type="SAM" id="SignalP"/>
    </source>
</evidence>
<dbReference type="InterPro" id="IPR036312">
    <property type="entry name" value="Bifun_inhib/LTP/seed_sf"/>
</dbReference>
<keyword evidence="3 6" id="KW-0732">Signal</keyword>
<dbReference type="PANTHER" id="PTHR33076">
    <property type="entry name" value="NON-SPECIFIC LIPID-TRANSFER PROTEIN 2-RELATED"/>
    <property type="match status" value="1"/>
</dbReference>
<feature type="signal peptide" evidence="6">
    <location>
        <begin position="1"/>
        <end position="26"/>
    </location>
</feature>
<dbReference type="AlphaFoldDB" id="I3T0X8"/>
<evidence type="ECO:0000256" key="2">
    <source>
        <dbReference type="ARBA" id="ARBA00022448"/>
    </source>
</evidence>
<dbReference type="SMART" id="SM00499">
    <property type="entry name" value="AAI"/>
    <property type="match status" value="1"/>
</dbReference>
<evidence type="ECO:0000259" key="7">
    <source>
        <dbReference type="SMART" id="SM00499"/>
    </source>
</evidence>